<reference evidence="3 4" key="1">
    <citation type="submission" date="2017-01" db="EMBL/GenBank/DDBJ databases">
        <title>Bacillus phylogenomics.</title>
        <authorList>
            <person name="Dunlap C."/>
        </authorList>
    </citation>
    <scope>NUCLEOTIDE SEQUENCE [LARGE SCALE GENOMIC DNA]</scope>
    <source>
        <strain evidence="3 4">NRRL B-41282</strain>
    </source>
</reference>
<proteinExistence type="predicted"/>
<evidence type="ECO:0000313" key="3">
    <source>
        <dbReference type="EMBL" id="OMI10135.1"/>
    </source>
</evidence>
<keyword evidence="2" id="KW-0732">Signal</keyword>
<evidence type="ECO:0000256" key="1">
    <source>
        <dbReference type="SAM" id="MobiDB-lite"/>
    </source>
</evidence>
<accession>A0A1R1QZU7</accession>
<dbReference type="EMBL" id="MTJL01000001">
    <property type="protein sequence ID" value="OMI10135.1"/>
    <property type="molecule type" value="Genomic_DNA"/>
</dbReference>
<accession>A0A1R1RIN5</accession>
<evidence type="ECO:0000256" key="2">
    <source>
        <dbReference type="SAM" id="SignalP"/>
    </source>
</evidence>
<evidence type="ECO:0000313" key="4">
    <source>
        <dbReference type="Proteomes" id="UP000187367"/>
    </source>
</evidence>
<sequence>MMKKNAPFILLIVLTMLTTLSGIQAEAVTSKGSSGTKASSSSGGSSAKTRAGSVNKSVRSYMKQAANRRYSNRSNMSSAMQRTLPSNALYKGSVKQTLNQNPAGTSFFNYYFPYWMIFHGSGYTAEQKKMLHTAEIKEKELIEPKEKRYWLLIEDQTGKEQAVLVSKKQYDSVKKGDHIKLLHKQLVKQ</sequence>
<dbReference type="OrthoDB" id="2943110at2"/>
<comment type="caution">
    <text evidence="3">The sequence shown here is derived from an EMBL/GenBank/DDBJ whole genome shotgun (WGS) entry which is preliminary data.</text>
</comment>
<name>A0A1R1RIN5_9BACI</name>
<organism evidence="3 4">
    <name type="scientific">Bacillus swezeyi</name>
    <dbReference type="NCBI Taxonomy" id="1925020"/>
    <lineage>
        <taxon>Bacteria</taxon>
        <taxon>Bacillati</taxon>
        <taxon>Bacillota</taxon>
        <taxon>Bacilli</taxon>
        <taxon>Bacillales</taxon>
        <taxon>Bacillaceae</taxon>
        <taxon>Bacillus</taxon>
    </lineage>
</organism>
<dbReference type="Proteomes" id="UP000187367">
    <property type="component" value="Unassembled WGS sequence"/>
</dbReference>
<keyword evidence="4" id="KW-1185">Reference proteome</keyword>
<gene>
    <name evidence="3" type="ORF">BW143_00625</name>
</gene>
<feature type="chain" id="PRO_5014066051" evidence="2">
    <location>
        <begin position="26"/>
        <end position="189"/>
    </location>
</feature>
<dbReference type="AlphaFoldDB" id="A0A1R1RIN5"/>
<feature type="signal peptide" evidence="2">
    <location>
        <begin position="1"/>
        <end position="25"/>
    </location>
</feature>
<protein>
    <submittedName>
        <fullName evidence="3">Uncharacterized protein</fullName>
    </submittedName>
</protein>
<feature type="region of interest" description="Disordered" evidence="1">
    <location>
        <begin position="31"/>
        <end position="58"/>
    </location>
</feature>
<feature type="compositionally biased region" description="Low complexity" evidence="1">
    <location>
        <begin position="31"/>
        <end position="53"/>
    </location>
</feature>